<organism evidence="1 2">
    <name type="scientific">Wenzhouxiangella limi</name>
    <dbReference type="NCBI Taxonomy" id="2707351"/>
    <lineage>
        <taxon>Bacteria</taxon>
        <taxon>Pseudomonadati</taxon>
        <taxon>Pseudomonadota</taxon>
        <taxon>Gammaproteobacteria</taxon>
        <taxon>Chromatiales</taxon>
        <taxon>Wenzhouxiangellaceae</taxon>
        <taxon>Wenzhouxiangella</taxon>
    </lineage>
</organism>
<dbReference type="InterPro" id="IPR050767">
    <property type="entry name" value="Sel1_AlgK"/>
</dbReference>
<evidence type="ECO:0008006" key="3">
    <source>
        <dbReference type="Google" id="ProtNLM"/>
    </source>
</evidence>
<reference evidence="1 2" key="1">
    <citation type="submission" date="2020-02" db="EMBL/GenBank/DDBJ databases">
        <authorList>
            <person name="Zhang X.-Y."/>
        </authorList>
    </citation>
    <scope>NUCLEOTIDE SEQUENCE [LARGE SCALE GENOMIC DNA]</scope>
    <source>
        <strain evidence="1 2">C33</strain>
    </source>
</reference>
<dbReference type="EMBL" id="JAAGSC010000044">
    <property type="protein sequence ID" value="NDY96972.1"/>
    <property type="molecule type" value="Genomic_DNA"/>
</dbReference>
<dbReference type="PANTHER" id="PTHR11102">
    <property type="entry name" value="SEL-1-LIKE PROTEIN"/>
    <property type="match status" value="1"/>
</dbReference>
<proteinExistence type="predicted"/>
<protein>
    <recommendedName>
        <fullName evidence="3">Sel1 repeat family protein</fullName>
    </recommendedName>
</protein>
<dbReference type="InterPro" id="IPR011990">
    <property type="entry name" value="TPR-like_helical_dom_sf"/>
</dbReference>
<accession>A0A845V2X7</accession>
<dbReference type="Gene3D" id="1.25.40.10">
    <property type="entry name" value="Tetratricopeptide repeat domain"/>
    <property type="match status" value="2"/>
</dbReference>
<evidence type="ECO:0000313" key="1">
    <source>
        <dbReference type="EMBL" id="NDY96972.1"/>
    </source>
</evidence>
<dbReference type="Pfam" id="PF08238">
    <property type="entry name" value="Sel1"/>
    <property type="match status" value="7"/>
</dbReference>
<dbReference type="Pfam" id="PF14559">
    <property type="entry name" value="TPR_19"/>
    <property type="match status" value="1"/>
</dbReference>
<comment type="caution">
    <text evidence="1">The sequence shown here is derived from an EMBL/GenBank/DDBJ whole genome shotgun (WGS) entry which is preliminary data.</text>
</comment>
<dbReference type="SMART" id="SM00671">
    <property type="entry name" value="SEL1"/>
    <property type="match status" value="6"/>
</dbReference>
<dbReference type="InterPro" id="IPR006597">
    <property type="entry name" value="Sel1-like"/>
</dbReference>
<name>A0A845V2X7_9GAMM</name>
<dbReference type="RefSeq" id="WP_164212348.1">
    <property type="nucleotide sequence ID" value="NZ_JAAGSC010000044.1"/>
</dbReference>
<dbReference type="PANTHER" id="PTHR11102:SF160">
    <property type="entry name" value="ERAD-ASSOCIATED E3 UBIQUITIN-PROTEIN LIGASE COMPONENT HRD3"/>
    <property type="match status" value="1"/>
</dbReference>
<sequence length="460" mass="51747">MNKIVTDCNSNKATKFLYQILAACLLLGGIGSVALASQPRGSAEYWQMRLQRAENFFEDGDYRKALELYKEVAESTASAHAQFQVGWIHHNGLGVAESCMEAARWYTFSASNGLAVAANNLFGIYLEGCDGINPNEAQAIRYLKQAADLGSARAQANLAELYRVGHIVEKNPFAAYELARKSVEQADIKGMVTLAEFYRKGVGVPPDPDRAFNLLQRAASMEVKQWDRSNRQVAQYDLAMMFDLGDEIPQNPQQAFLWYSMAVSGPLELYAEEARKRMQELEGELTQAEIAQARDQIRLGQRATLIATDEQLYEVLDSHIDDGREKAAVSLARDLAQKADAYGEYRLGRMYLDSYGELDRNLDEAYILFLRSCKQGYWASCSFQVETLIQQGRREEAVDLLGRVYEKMPDSDNARLTIANPFYLLGDVDTAERLVREVLVSDPINETAKLYLQQIKSETR</sequence>
<evidence type="ECO:0000313" key="2">
    <source>
        <dbReference type="Proteomes" id="UP000484885"/>
    </source>
</evidence>
<dbReference type="AlphaFoldDB" id="A0A845V2X7"/>
<keyword evidence="2" id="KW-1185">Reference proteome</keyword>
<dbReference type="Proteomes" id="UP000484885">
    <property type="component" value="Unassembled WGS sequence"/>
</dbReference>
<dbReference type="SUPFAM" id="SSF81901">
    <property type="entry name" value="HCP-like"/>
    <property type="match status" value="2"/>
</dbReference>
<gene>
    <name evidence="1" type="ORF">G3I74_14670</name>
</gene>